<protein>
    <submittedName>
        <fullName evidence="2">Uncharacterized protein</fullName>
    </submittedName>
</protein>
<accession>A0ABD0T980</accession>
<evidence type="ECO:0000313" key="3">
    <source>
        <dbReference type="Proteomes" id="UP001549921"/>
    </source>
</evidence>
<evidence type="ECO:0000256" key="1">
    <source>
        <dbReference type="SAM" id="Phobius"/>
    </source>
</evidence>
<keyword evidence="1" id="KW-0812">Transmembrane</keyword>
<organism evidence="2 3">
    <name type="scientific">Loxostege sticticalis</name>
    <name type="common">Beet webworm moth</name>
    <dbReference type="NCBI Taxonomy" id="481309"/>
    <lineage>
        <taxon>Eukaryota</taxon>
        <taxon>Metazoa</taxon>
        <taxon>Ecdysozoa</taxon>
        <taxon>Arthropoda</taxon>
        <taxon>Hexapoda</taxon>
        <taxon>Insecta</taxon>
        <taxon>Pterygota</taxon>
        <taxon>Neoptera</taxon>
        <taxon>Endopterygota</taxon>
        <taxon>Lepidoptera</taxon>
        <taxon>Glossata</taxon>
        <taxon>Ditrysia</taxon>
        <taxon>Pyraloidea</taxon>
        <taxon>Crambidae</taxon>
        <taxon>Pyraustinae</taxon>
        <taxon>Loxostege</taxon>
    </lineage>
</organism>
<dbReference type="AlphaFoldDB" id="A0ABD0T980"/>
<evidence type="ECO:0000313" key="2">
    <source>
        <dbReference type="EMBL" id="KAL0839943.1"/>
    </source>
</evidence>
<sequence length="84" mass="9278">MADRLPAAAFVMVHNNKFSAVSGGNNDSSLPLMGGLALGAGFLAQLYYFGPGEPKREKASLVERKASTRYYCDRPNRRKWPIDE</sequence>
<comment type="caution">
    <text evidence="2">The sequence shown here is derived from an EMBL/GenBank/DDBJ whole genome shotgun (WGS) entry which is preliminary data.</text>
</comment>
<dbReference type="Proteomes" id="UP001549921">
    <property type="component" value="Unassembled WGS sequence"/>
</dbReference>
<feature type="transmembrane region" description="Helical" evidence="1">
    <location>
        <begin position="30"/>
        <end position="49"/>
    </location>
</feature>
<gene>
    <name evidence="2" type="ORF">ABMA28_016558</name>
</gene>
<keyword evidence="1" id="KW-1133">Transmembrane helix</keyword>
<name>A0ABD0T980_LOXSC</name>
<proteinExistence type="predicted"/>
<reference evidence="2 3" key="1">
    <citation type="submission" date="2024-06" db="EMBL/GenBank/DDBJ databases">
        <title>A chromosome-level genome assembly of beet webworm, Loxostege sticticalis.</title>
        <authorList>
            <person name="Zhang Y."/>
        </authorList>
    </citation>
    <scope>NUCLEOTIDE SEQUENCE [LARGE SCALE GENOMIC DNA]</scope>
    <source>
        <strain evidence="2">AQ028</strain>
        <tissue evidence="2">Male pupae</tissue>
    </source>
</reference>
<dbReference type="EMBL" id="JBEDNZ010000008">
    <property type="protein sequence ID" value="KAL0839943.1"/>
    <property type="molecule type" value="Genomic_DNA"/>
</dbReference>
<keyword evidence="1" id="KW-0472">Membrane</keyword>